<gene>
    <name evidence="1" type="ORF">BT96DRAFT_1015921</name>
</gene>
<dbReference type="InterPro" id="IPR011009">
    <property type="entry name" value="Kinase-like_dom_sf"/>
</dbReference>
<sequence length="555" mass="62714">MSSVILKYALFTFKNFSKEGNTGVYKSTEPSKEDITDVANEIRNKKLKGQHKRLVFYKCENLGVLYCSPVDTLYERTLQWLQQHHETPLDEWIDAGFLNRLFPNGNSDTIPASVDLVAITEEDLQERQEQIKQLRSALRPSDGAATPEKARQTIKENRIRTGCPARNFALPSTLYSPILADLAHALSELNKVDPTTQALDLAHQVISDLIRSYAKETGRGDQLRDTLKATLLDENGGFFQHLIGSEGPKAKPQYFWPMAELYELKNTRGLGGDPILQAAFDYLKLLIDLQYIHFTQKSNCPCLALGVSGTQIEIACFVFAREVHFDSLFLENVRDAFDFHFPGSPIGSSPDDSTTPLPKFRFLQRFFSDPDDTENLVPGVFIGIMEETAGNGSYKEGDRVIVKFSTRYNSEAHELLAKRDLAPSLYYSQRLRGGDFILNIMEYVEGEMASNWEGNDEKLPREFFTKIELAITLLHESGYVFGDLQPQNILVVDSSEGRLVDFDWVARAGEGRYPASINPKSFAHGWAPGVERNGIMEKEHDIHMLRRIEALCRPN</sequence>
<reference evidence="1" key="1">
    <citation type="journal article" date="2019" name="Environ. Microbiol.">
        <title>Fungal ecological strategies reflected in gene transcription - a case study of two litter decomposers.</title>
        <authorList>
            <person name="Barbi F."/>
            <person name="Kohler A."/>
            <person name="Barry K."/>
            <person name="Baskaran P."/>
            <person name="Daum C."/>
            <person name="Fauchery L."/>
            <person name="Ihrmark K."/>
            <person name="Kuo A."/>
            <person name="LaButti K."/>
            <person name="Lipzen A."/>
            <person name="Morin E."/>
            <person name="Grigoriev I.V."/>
            <person name="Henrissat B."/>
            <person name="Lindahl B."/>
            <person name="Martin F."/>
        </authorList>
    </citation>
    <scope>NUCLEOTIDE SEQUENCE</scope>
    <source>
        <strain evidence="1">JB14</strain>
    </source>
</reference>
<proteinExistence type="predicted"/>
<protein>
    <recommendedName>
        <fullName evidence="3">Protein kinase domain-containing protein</fullName>
    </recommendedName>
</protein>
<evidence type="ECO:0008006" key="3">
    <source>
        <dbReference type="Google" id="ProtNLM"/>
    </source>
</evidence>
<evidence type="ECO:0000313" key="2">
    <source>
        <dbReference type="Proteomes" id="UP000799118"/>
    </source>
</evidence>
<keyword evidence="2" id="KW-1185">Reference proteome</keyword>
<dbReference type="Proteomes" id="UP000799118">
    <property type="component" value="Unassembled WGS sequence"/>
</dbReference>
<dbReference type="OrthoDB" id="3250441at2759"/>
<name>A0A6A4HZY1_9AGAR</name>
<evidence type="ECO:0000313" key="1">
    <source>
        <dbReference type="EMBL" id="KAE9404992.1"/>
    </source>
</evidence>
<organism evidence="1 2">
    <name type="scientific">Gymnopus androsaceus JB14</name>
    <dbReference type="NCBI Taxonomy" id="1447944"/>
    <lineage>
        <taxon>Eukaryota</taxon>
        <taxon>Fungi</taxon>
        <taxon>Dikarya</taxon>
        <taxon>Basidiomycota</taxon>
        <taxon>Agaricomycotina</taxon>
        <taxon>Agaricomycetes</taxon>
        <taxon>Agaricomycetidae</taxon>
        <taxon>Agaricales</taxon>
        <taxon>Marasmiineae</taxon>
        <taxon>Omphalotaceae</taxon>
        <taxon>Gymnopus</taxon>
    </lineage>
</organism>
<dbReference type="AlphaFoldDB" id="A0A6A4HZY1"/>
<accession>A0A6A4HZY1</accession>
<dbReference type="EMBL" id="ML769412">
    <property type="protein sequence ID" value="KAE9404992.1"/>
    <property type="molecule type" value="Genomic_DNA"/>
</dbReference>
<dbReference type="SUPFAM" id="SSF56112">
    <property type="entry name" value="Protein kinase-like (PK-like)"/>
    <property type="match status" value="1"/>
</dbReference>
<dbReference type="Gene3D" id="1.10.510.10">
    <property type="entry name" value="Transferase(Phosphotransferase) domain 1"/>
    <property type="match status" value="1"/>
</dbReference>